<comment type="catalytic activity">
    <reaction evidence="8">
        <text>L-aspartyl-L-lysine(out) = L-aspartyl-L-lysine(in)</text>
        <dbReference type="Rhea" id="RHEA:79411"/>
        <dbReference type="ChEBI" id="CHEBI:229953"/>
    </reaction>
</comment>
<comment type="catalytic activity">
    <reaction evidence="2">
        <text>L-lysyl-L-alanine(out) = L-lysyl-L-alanine(in)</text>
        <dbReference type="Rhea" id="RHEA:79399"/>
        <dbReference type="ChEBI" id="CHEBI:229954"/>
    </reaction>
</comment>
<dbReference type="PANTHER" id="PTHR23512">
    <property type="entry name" value="MAJOR FACILITATOR SUPERFAMILY DOMAIN-CONTAINING PROTEIN 1"/>
    <property type="match status" value="1"/>
</dbReference>
<dbReference type="SUPFAM" id="SSF103473">
    <property type="entry name" value="MFS general substrate transporter"/>
    <property type="match status" value="1"/>
</dbReference>
<comment type="catalytic activity">
    <reaction evidence="13">
        <text>L-alanyl-L-lysine(out) = L-alanyl-L-lysine(in)</text>
        <dbReference type="Rhea" id="RHEA:79415"/>
        <dbReference type="ChEBI" id="CHEBI:192470"/>
    </reaction>
</comment>
<evidence type="ECO:0000259" key="20">
    <source>
        <dbReference type="PROSITE" id="PS50850"/>
    </source>
</evidence>
<comment type="catalytic activity">
    <reaction evidence="6">
        <text>L-lysyl-L-alpha-amino acid(out) = L-lysyl-L-alpha-amino acid(in)</text>
        <dbReference type="Rhea" id="RHEA:79387"/>
        <dbReference type="ChEBI" id="CHEBI:229965"/>
    </reaction>
</comment>
<evidence type="ECO:0000256" key="15">
    <source>
        <dbReference type="ARBA" id="ARBA00044985"/>
    </source>
</evidence>
<dbReference type="InterPro" id="IPR052187">
    <property type="entry name" value="MFSD1"/>
</dbReference>
<feature type="transmembrane region" description="Helical" evidence="19">
    <location>
        <begin position="38"/>
        <end position="58"/>
    </location>
</feature>
<feature type="transmembrane region" description="Helical" evidence="19">
    <location>
        <begin position="12"/>
        <end position="31"/>
    </location>
</feature>
<keyword evidence="22" id="KW-1185">Reference proteome</keyword>
<keyword evidence="19" id="KW-0812">Transmembrane</keyword>
<evidence type="ECO:0000256" key="6">
    <source>
        <dbReference type="ARBA" id="ARBA00044891"/>
    </source>
</evidence>
<comment type="catalytic activity">
    <reaction evidence="12">
        <text>L-histidyl-L-alpha-amino acid(out) = L-histidyl-L-alpha-amino acid(in)</text>
        <dbReference type="Rhea" id="RHEA:79379"/>
        <dbReference type="ChEBI" id="CHEBI:229964"/>
    </reaction>
</comment>
<evidence type="ECO:0000256" key="7">
    <source>
        <dbReference type="ARBA" id="ARBA00044893"/>
    </source>
</evidence>
<name>A0A4P9Z685_9FUNG</name>
<dbReference type="InterPro" id="IPR020846">
    <property type="entry name" value="MFS_dom"/>
</dbReference>
<evidence type="ECO:0000256" key="5">
    <source>
        <dbReference type="ARBA" id="ARBA00044884"/>
    </source>
</evidence>
<evidence type="ECO:0000256" key="1">
    <source>
        <dbReference type="ARBA" id="ARBA00004141"/>
    </source>
</evidence>
<feature type="transmembrane region" description="Helical" evidence="19">
    <location>
        <begin position="258"/>
        <end position="278"/>
    </location>
</feature>
<proteinExistence type="predicted"/>
<evidence type="ECO:0000256" key="19">
    <source>
        <dbReference type="SAM" id="Phobius"/>
    </source>
</evidence>
<dbReference type="PROSITE" id="PS50850">
    <property type="entry name" value="MFS"/>
    <property type="match status" value="1"/>
</dbReference>
<comment type="catalytic activity">
    <reaction evidence="7">
        <text>L-alpha-aminoacyl-L-lysine(out) = L-alpha-aminoacyl-L-lysine(in)</text>
        <dbReference type="Rhea" id="RHEA:79383"/>
        <dbReference type="ChEBI" id="CHEBI:229966"/>
    </reaction>
</comment>
<evidence type="ECO:0000256" key="16">
    <source>
        <dbReference type="ARBA" id="ARBA00045018"/>
    </source>
</evidence>
<dbReference type="Pfam" id="PF07690">
    <property type="entry name" value="MFS_1"/>
    <property type="match status" value="1"/>
</dbReference>
<comment type="subunit">
    <text evidence="18">Homodimer. Interacts with lysosomal protein GLMP (via lumenal domain); the interaction starts while both proteins are still in the endoplasmic reticulum and is required for stabilization of MFSD1 in lysosomes but has no direct effect on its targeting to lysosomes or transporter activity.</text>
</comment>
<dbReference type="InterPro" id="IPR036259">
    <property type="entry name" value="MFS_trans_sf"/>
</dbReference>
<evidence type="ECO:0000256" key="3">
    <source>
        <dbReference type="ARBA" id="ARBA00044878"/>
    </source>
</evidence>
<feature type="transmembrane region" description="Helical" evidence="19">
    <location>
        <begin position="138"/>
        <end position="164"/>
    </location>
</feature>
<dbReference type="AlphaFoldDB" id="A0A4P9Z685"/>
<evidence type="ECO:0000256" key="10">
    <source>
        <dbReference type="ARBA" id="ARBA00044900"/>
    </source>
</evidence>
<keyword evidence="19" id="KW-1133">Transmembrane helix</keyword>
<comment type="catalytic activity">
    <reaction evidence="10">
        <text>L-lysyl-L-lysine(out) = L-lysyl-L-lysine(in)</text>
        <dbReference type="Rhea" id="RHEA:79403"/>
        <dbReference type="ChEBI" id="CHEBI:229956"/>
    </reaction>
</comment>
<comment type="catalytic activity">
    <reaction evidence="11">
        <text>L-arginyl-glycine(out) = L-arginyl-glycine(in)</text>
        <dbReference type="Rhea" id="RHEA:79391"/>
        <dbReference type="ChEBI" id="CHEBI:229955"/>
    </reaction>
</comment>
<comment type="catalytic activity">
    <reaction evidence="3">
        <text>L-histidyl-glycine(out) = L-histidyl-glycine(in)</text>
        <dbReference type="Rhea" id="RHEA:79395"/>
        <dbReference type="ChEBI" id="CHEBI:229957"/>
    </reaction>
</comment>
<dbReference type="GO" id="GO:0022857">
    <property type="term" value="F:transmembrane transporter activity"/>
    <property type="evidence" value="ECO:0007669"/>
    <property type="project" value="InterPro"/>
</dbReference>
<feature type="non-terminal residue" evidence="21">
    <location>
        <position position="342"/>
    </location>
</feature>
<organism evidence="21 22">
    <name type="scientific">Syncephalis pseudoplumigaleata</name>
    <dbReference type="NCBI Taxonomy" id="1712513"/>
    <lineage>
        <taxon>Eukaryota</taxon>
        <taxon>Fungi</taxon>
        <taxon>Fungi incertae sedis</taxon>
        <taxon>Zoopagomycota</taxon>
        <taxon>Zoopagomycotina</taxon>
        <taxon>Zoopagomycetes</taxon>
        <taxon>Zoopagales</taxon>
        <taxon>Piptocephalidaceae</taxon>
        <taxon>Syncephalis</taxon>
    </lineage>
</organism>
<comment type="catalytic activity">
    <reaction evidence="5">
        <text>L-alpha-aminoacyl-L-histidine(out) = L-alpha-aminoacyl-L-histidine(in)</text>
        <dbReference type="Rhea" id="RHEA:79375"/>
        <dbReference type="ChEBI" id="CHEBI:229967"/>
    </reaction>
</comment>
<keyword evidence="19" id="KW-0472">Membrane</keyword>
<feature type="domain" description="Major facilitator superfamily (MFS) profile" evidence="20">
    <location>
        <begin position="1"/>
        <end position="342"/>
    </location>
</feature>
<comment type="catalytic activity">
    <reaction evidence="14">
        <text>L-lysyl-glycine(out) = L-lysyl-glycine(in)</text>
        <dbReference type="Rhea" id="RHEA:79407"/>
        <dbReference type="ChEBI" id="CHEBI:191202"/>
    </reaction>
</comment>
<dbReference type="PANTHER" id="PTHR23512:SF12">
    <property type="entry name" value="TRANSPORTER, PUTATIVE (AFU_ORTHOLOGUE AFUA_4G00260)-RELATED"/>
    <property type="match status" value="1"/>
</dbReference>
<evidence type="ECO:0000313" key="22">
    <source>
        <dbReference type="Proteomes" id="UP000278143"/>
    </source>
</evidence>
<evidence type="ECO:0000256" key="8">
    <source>
        <dbReference type="ARBA" id="ARBA00044898"/>
    </source>
</evidence>
<protein>
    <recommendedName>
        <fullName evidence="15">Lysosomal dipeptide transporter MFSD1</fullName>
    </recommendedName>
    <alternativeName>
        <fullName evidence="16">Major facilitator superfamily domain-containing protein 1</fullName>
    </alternativeName>
</protein>
<comment type="subcellular location">
    <subcellularLocation>
        <location evidence="1">Membrane</location>
        <topology evidence="1">Multi-pass membrane protein</topology>
    </subcellularLocation>
</comment>
<dbReference type="EMBL" id="KZ989256">
    <property type="protein sequence ID" value="RKP27170.1"/>
    <property type="molecule type" value="Genomic_DNA"/>
</dbReference>
<sequence>ELRISNSQYGVLQSSVAIVNTVLPLLAGLFVDTFGTQVGSILATSLIAAGYVLAATSTSLASFPLMVVGYVMYGLGSGSITVVQGAILSHWFRGKGLAIAMGLEVATSRLASSSRGLASYLSMATVVLISQWTGFYGWAFWFAALLCVLSWVVNLLYVLFMRYLHEEHGVERQELARKKAFHPRNLLYFPAPYWFIIGIVFTLGSCWTIFLHFNTEMVKLRFGHDDQTSAYIASVAQVLPIFFAPFQGYLHDFYGYRATTAMMSTLTFIASMLLFLWWPHFSPIIGMAIFSVSLTIGPVAIFSSVPLVLANTVVGTGLGVYKSTLNVGVSLLDIVAGMLQDL</sequence>
<evidence type="ECO:0000256" key="18">
    <source>
        <dbReference type="ARBA" id="ARBA00046376"/>
    </source>
</evidence>
<feature type="transmembrane region" description="Helical" evidence="19">
    <location>
        <begin position="70"/>
        <end position="92"/>
    </location>
</feature>
<dbReference type="Gene3D" id="1.20.1250.20">
    <property type="entry name" value="MFS general substrate transporter like domains"/>
    <property type="match status" value="1"/>
</dbReference>
<reference evidence="22" key="1">
    <citation type="journal article" date="2018" name="Nat. Microbiol.">
        <title>Leveraging single-cell genomics to expand the fungal tree of life.</title>
        <authorList>
            <person name="Ahrendt S.R."/>
            <person name="Quandt C.A."/>
            <person name="Ciobanu D."/>
            <person name="Clum A."/>
            <person name="Salamov A."/>
            <person name="Andreopoulos B."/>
            <person name="Cheng J.F."/>
            <person name="Woyke T."/>
            <person name="Pelin A."/>
            <person name="Henrissat B."/>
            <person name="Reynolds N.K."/>
            <person name="Benny G.L."/>
            <person name="Smith M.E."/>
            <person name="James T.Y."/>
            <person name="Grigoriev I.V."/>
        </authorList>
    </citation>
    <scope>NUCLEOTIDE SEQUENCE [LARGE SCALE GENOMIC DNA]</scope>
    <source>
        <strain evidence="22">Benny S71-1</strain>
    </source>
</reference>
<evidence type="ECO:0000256" key="12">
    <source>
        <dbReference type="ARBA" id="ARBA00044912"/>
    </source>
</evidence>
<feature type="transmembrane region" description="Helical" evidence="19">
    <location>
        <begin position="230"/>
        <end position="246"/>
    </location>
</feature>
<evidence type="ECO:0000256" key="14">
    <source>
        <dbReference type="ARBA" id="ARBA00044924"/>
    </source>
</evidence>
<accession>A0A4P9Z685</accession>
<comment type="catalytic activity">
    <reaction evidence="4">
        <text>L-alpha-aminoacyl-L-arginine(out) = L-alpha-aminoacyl-L-arginine(in)</text>
        <dbReference type="Rhea" id="RHEA:79367"/>
        <dbReference type="ChEBI" id="CHEBI:229968"/>
    </reaction>
</comment>
<evidence type="ECO:0000256" key="9">
    <source>
        <dbReference type="ARBA" id="ARBA00044899"/>
    </source>
</evidence>
<feature type="non-terminal residue" evidence="21">
    <location>
        <position position="1"/>
    </location>
</feature>
<dbReference type="Proteomes" id="UP000278143">
    <property type="component" value="Unassembled WGS sequence"/>
</dbReference>
<dbReference type="InterPro" id="IPR011701">
    <property type="entry name" value="MFS"/>
</dbReference>
<dbReference type="GO" id="GO:0016020">
    <property type="term" value="C:membrane"/>
    <property type="evidence" value="ECO:0007669"/>
    <property type="project" value="UniProtKB-SubCell"/>
</dbReference>
<evidence type="ECO:0000256" key="11">
    <source>
        <dbReference type="ARBA" id="ARBA00044903"/>
    </source>
</evidence>
<evidence type="ECO:0000256" key="17">
    <source>
        <dbReference type="ARBA" id="ARBA00045709"/>
    </source>
</evidence>
<evidence type="ECO:0000256" key="2">
    <source>
        <dbReference type="ARBA" id="ARBA00044876"/>
    </source>
</evidence>
<feature type="transmembrane region" description="Helical" evidence="19">
    <location>
        <begin position="185"/>
        <end position="210"/>
    </location>
</feature>
<gene>
    <name evidence="21" type="ORF">SYNPS1DRAFT_5090</name>
</gene>
<feature type="transmembrane region" description="Helical" evidence="19">
    <location>
        <begin position="284"/>
        <end position="309"/>
    </location>
</feature>
<evidence type="ECO:0000313" key="21">
    <source>
        <dbReference type="EMBL" id="RKP27170.1"/>
    </source>
</evidence>
<evidence type="ECO:0000256" key="13">
    <source>
        <dbReference type="ARBA" id="ARBA00044919"/>
    </source>
</evidence>
<comment type="catalytic activity">
    <reaction evidence="9">
        <text>L-arginyl-L-alpha-amino acid(out) = L-arginyl-L-alpha-amino acid(in)</text>
        <dbReference type="Rhea" id="RHEA:79371"/>
        <dbReference type="ChEBI" id="CHEBI:84315"/>
    </reaction>
</comment>
<evidence type="ECO:0000256" key="4">
    <source>
        <dbReference type="ARBA" id="ARBA00044881"/>
    </source>
</evidence>
<dbReference type="OrthoDB" id="424834at2759"/>
<comment type="function">
    <text evidence="17">Lysosomal dipeptide uniporter that selectively exports lysine, arginine or histidine-containing dipeptides with a net positive charge from the lysosome lumen into the cytosol. Could play a role in a specific type of protein O-glycosylation indirectly regulating macrophages migration and tissue invasion. Also essential for liver homeostasis.</text>
</comment>